<dbReference type="SUPFAM" id="SSF51735">
    <property type="entry name" value="NAD(P)-binding Rossmann-fold domains"/>
    <property type="match status" value="1"/>
</dbReference>
<proteinExistence type="inferred from homology"/>
<dbReference type="InterPro" id="IPR036291">
    <property type="entry name" value="NAD(P)-bd_dom_sf"/>
</dbReference>
<sequence>MDLNIAGRRALVTGASKGLGRSCAYALARAGVELTIVARDAQTLQDTANAIRNDTGATVHIVAADVTSPDGRAAVLGACPNPDILVNNAGGKPPGDFRNWNRDDWISGIDLMMLAPIEMIRGTFDGMAERGFGRIVNIVSRSVKAAHAELGLSNAARSGLVGFVAGIARQHAHRNVTVNNLLPGIFATGAQIHHVEKLAEEGKESFDTIWQRRADGNPSKRFGDPDELGNYCAFLCSAHAGFITGQNLLIDGGDYRGTF</sequence>
<dbReference type="InterPro" id="IPR002347">
    <property type="entry name" value="SDR_fam"/>
</dbReference>
<gene>
    <name evidence="2" type="ORF">FXN63_20095</name>
</gene>
<evidence type="ECO:0000256" key="1">
    <source>
        <dbReference type="ARBA" id="ARBA00006484"/>
    </source>
</evidence>
<dbReference type="Pfam" id="PF13561">
    <property type="entry name" value="adh_short_C2"/>
    <property type="match status" value="1"/>
</dbReference>
<evidence type="ECO:0000313" key="3">
    <source>
        <dbReference type="Proteomes" id="UP000325161"/>
    </source>
</evidence>
<accession>A0A5C0AZJ1</accession>
<evidence type="ECO:0000313" key="2">
    <source>
        <dbReference type="EMBL" id="QEI07882.1"/>
    </source>
</evidence>
<dbReference type="PRINTS" id="PR00081">
    <property type="entry name" value="GDHRDH"/>
</dbReference>
<dbReference type="Gene3D" id="3.40.50.720">
    <property type="entry name" value="NAD(P)-binding Rossmann-like Domain"/>
    <property type="match status" value="1"/>
</dbReference>
<dbReference type="PANTHER" id="PTHR42879:SF6">
    <property type="entry name" value="NADPH-DEPENDENT REDUCTASE BACG"/>
    <property type="match status" value="1"/>
</dbReference>
<comment type="similarity">
    <text evidence="1">Belongs to the short-chain dehydrogenases/reductases (SDR) family.</text>
</comment>
<dbReference type="KEGG" id="pacr:FXN63_20095"/>
<reference evidence="2 3" key="1">
    <citation type="submission" date="2019-08" db="EMBL/GenBank/DDBJ databases">
        <title>Amphibian skin-associated Pigmentiphaga: genome sequence and occurrence across geography and hosts.</title>
        <authorList>
            <person name="Bletz M.C."/>
            <person name="Bunk B."/>
            <person name="Sproeer C."/>
            <person name="Biwer P."/>
            <person name="Reiter S."/>
            <person name="Rabemananjara F.C.E."/>
            <person name="Schulz S."/>
            <person name="Overmann J."/>
            <person name="Vences M."/>
        </authorList>
    </citation>
    <scope>NUCLEOTIDE SEQUENCE [LARGE SCALE GENOMIC DNA]</scope>
    <source>
        <strain evidence="2 3">Mada1488</strain>
    </source>
</reference>
<dbReference type="PANTHER" id="PTHR42879">
    <property type="entry name" value="3-OXOACYL-(ACYL-CARRIER-PROTEIN) REDUCTASE"/>
    <property type="match status" value="1"/>
</dbReference>
<dbReference type="RefSeq" id="WP_148816929.1">
    <property type="nucleotide sequence ID" value="NZ_CP043046.1"/>
</dbReference>
<dbReference type="OrthoDB" id="9804774at2"/>
<keyword evidence="3" id="KW-1185">Reference proteome</keyword>
<dbReference type="Proteomes" id="UP000325161">
    <property type="component" value="Chromosome"/>
</dbReference>
<dbReference type="EMBL" id="CP043046">
    <property type="protein sequence ID" value="QEI07882.1"/>
    <property type="molecule type" value="Genomic_DNA"/>
</dbReference>
<dbReference type="AlphaFoldDB" id="A0A5C0AZJ1"/>
<name>A0A5C0AZJ1_9BURK</name>
<protein>
    <submittedName>
        <fullName evidence="2">SDR family oxidoreductase</fullName>
    </submittedName>
</protein>
<dbReference type="InterPro" id="IPR050259">
    <property type="entry name" value="SDR"/>
</dbReference>
<organism evidence="2 3">
    <name type="scientific">Pigmentiphaga aceris</name>
    <dbReference type="NCBI Taxonomy" id="1940612"/>
    <lineage>
        <taxon>Bacteria</taxon>
        <taxon>Pseudomonadati</taxon>
        <taxon>Pseudomonadota</taxon>
        <taxon>Betaproteobacteria</taxon>
        <taxon>Burkholderiales</taxon>
        <taxon>Alcaligenaceae</taxon>
        <taxon>Pigmentiphaga</taxon>
    </lineage>
</organism>